<feature type="transmembrane region" description="Helical" evidence="5">
    <location>
        <begin position="65"/>
        <end position="83"/>
    </location>
</feature>
<dbReference type="PANTHER" id="PTHR47704">
    <property type="entry name" value="POTASSIUM TRANSPORTER KIMA"/>
    <property type="match status" value="1"/>
</dbReference>
<dbReference type="Gene3D" id="1.20.1740.10">
    <property type="entry name" value="Amino acid/polyamine transporter I"/>
    <property type="match status" value="1"/>
</dbReference>
<evidence type="ECO:0000313" key="6">
    <source>
        <dbReference type="EMBL" id="CAB4705254.1"/>
    </source>
</evidence>
<evidence type="ECO:0000256" key="4">
    <source>
        <dbReference type="ARBA" id="ARBA00023136"/>
    </source>
</evidence>
<sequence length="622" mass="67220">MPVLKRFLLGAPISSADEAQHRLSKKIALPVFASDAISSTAYATDEILVVILLQAGVGATAFRPLVPIAIVVSILMVIVVLSYRQTIFAYPSGGGAYIVSRENLGVTPSLVAGSSLLVDYILTVAVSVAGGVLAIRTATGFSSKWTVPVCLLCVLLMTVVNLRGVKESGAVFAGPTYFYILMLVILIAVGLYRIFVQHVGPIPESMLSKEAVELKHQTSVLGLFMLLRAFSSGAVALSGVEAVSNGVPAFAKPESRNAATTLMWMGGILGTCFLGVSVLAARLRPYRGENDGNGLGLIAQYLYGGKGLMFWLTMIATFLILILAANTAYADFPRLASIIAKDGFLPRQFFNKGARLVFSNGVIFLAAVASALIVVFKGDISKLIPLYAFGVFTGFTLSQTGMVRHHLALREGRWRAGLAINVVGALTTGLIAVIVVVSKFTEGAWIPAALIPIMVLGFRAVGKHYSRSRAAVAVQPGYQVARETHTMVVLVGGVNKGVLHGIRYATSLNPERIMAVSVVSDDDERRTLEQQWIDFDIPIELHTVYSPYRELTRPVLRFLEELDAQHDDDIITVVIPEFFTSWKSQWLHNGSAFALKARLLRRPHTAVVSVPIHMHGQTTEEK</sequence>
<dbReference type="EMBL" id="CAEZXX010000044">
    <property type="protein sequence ID" value="CAB4705254.1"/>
    <property type="molecule type" value="Genomic_DNA"/>
</dbReference>
<dbReference type="GO" id="GO:0022857">
    <property type="term" value="F:transmembrane transporter activity"/>
    <property type="evidence" value="ECO:0007669"/>
    <property type="project" value="InterPro"/>
</dbReference>
<accession>A0A6J6T8X1</accession>
<evidence type="ECO:0000313" key="7">
    <source>
        <dbReference type="EMBL" id="CAB4743570.1"/>
    </source>
</evidence>
<dbReference type="GO" id="GO:0016020">
    <property type="term" value="C:membrane"/>
    <property type="evidence" value="ECO:0007669"/>
    <property type="project" value="UniProtKB-SubCell"/>
</dbReference>
<feature type="transmembrane region" description="Helical" evidence="5">
    <location>
        <begin position="308"/>
        <end position="332"/>
    </location>
</feature>
<dbReference type="PANTHER" id="PTHR47704:SF1">
    <property type="entry name" value="POTASSIUM TRANSPORTER KIMA"/>
    <property type="match status" value="1"/>
</dbReference>
<keyword evidence="4 5" id="KW-0472">Membrane</keyword>
<feature type="transmembrane region" description="Helical" evidence="5">
    <location>
        <begin position="177"/>
        <end position="200"/>
    </location>
</feature>
<feature type="transmembrane region" description="Helical" evidence="5">
    <location>
        <begin position="380"/>
        <end position="397"/>
    </location>
</feature>
<feature type="transmembrane region" description="Helical" evidence="5">
    <location>
        <begin position="117"/>
        <end position="139"/>
    </location>
</feature>
<proteinExistence type="predicted"/>
<dbReference type="AlphaFoldDB" id="A0A6J6T8X1"/>
<reference evidence="7" key="1">
    <citation type="submission" date="2020-05" db="EMBL/GenBank/DDBJ databases">
        <authorList>
            <person name="Chiriac C."/>
            <person name="Salcher M."/>
            <person name="Ghai R."/>
            <person name="Kavagutti S V."/>
        </authorList>
    </citation>
    <scope>NUCLEOTIDE SEQUENCE</scope>
</reference>
<gene>
    <name evidence="6" type="ORF">UFOPK2602_00813</name>
    <name evidence="7" type="ORF">UFOPK2806_00548</name>
    <name evidence="8" type="ORF">UFOPK3417_00258</name>
</gene>
<evidence type="ECO:0000256" key="3">
    <source>
        <dbReference type="ARBA" id="ARBA00022989"/>
    </source>
</evidence>
<dbReference type="InterPro" id="IPR002293">
    <property type="entry name" value="AA/rel_permease1"/>
</dbReference>
<dbReference type="EMBL" id="CAFBLR010000012">
    <property type="protein sequence ID" value="CAB4861702.1"/>
    <property type="molecule type" value="Genomic_DNA"/>
</dbReference>
<dbReference type="InterPro" id="IPR053153">
    <property type="entry name" value="APC_K+_Transporter"/>
</dbReference>
<evidence type="ECO:0000256" key="2">
    <source>
        <dbReference type="ARBA" id="ARBA00022692"/>
    </source>
</evidence>
<feature type="transmembrane region" description="Helical" evidence="5">
    <location>
        <begin position="220"/>
        <end position="240"/>
    </location>
</feature>
<feature type="transmembrane region" description="Helical" evidence="5">
    <location>
        <begin position="261"/>
        <end position="281"/>
    </location>
</feature>
<evidence type="ECO:0000256" key="1">
    <source>
        <dbReference type="ARBA" id="ARBA00004141"/>
    </source>
</evidence>
<feature type="transmembrane region" description="Helical" evidence="5">
    <location>
        <begin position="444"/>
        <end position="461"/>
    </location>
</feature>
<keyword evidence="2 5" id="KW-0812">Transmembrane</keyword>
<name>A0A6J6T8X1_9ZZZZ</name>
<dbReference type="Pfam" id="PF13520">
    <property type="entry name" value="AA_permease_2"/>
    <property type="match status" value="1"/>
</dbReference>
<evidence type="ECO:0000256" key="5">
    <source>
        <dbReference type="SAM" id="Phobius"/>
    </source>
</evidence>
<dbReference type="EMBL" id="CAEZYY010000005">
    <property type="protein sequence ID" value="CAB4743570.1"/>
    <property type="molecule type" value="Genomic_DNA"/>
</dbReference>
<protein>
    <submittedName>
        <fullName evidence="7">Unannotated protein</fullName>
    </submittedName>
</protein>
<evidence type="ECO:0000313" key="8">
    <source>
        <dbReference type="EMBL" id="CAB4861702.1"/>
    </source>
</evidence>
<feature type="transmembrane region" description="Helical" evidence="5">
    <location>
        <begin position="353"/>
        <end position="374"/>
    </location>
</feature>
<comment type="subcellular location">
    <subcellularLocation>
        <location evidence="1">Membrane</location>
        <topology evidence="1">Multi-pass membrane protein</topology>
    </subcellularLocation>
</comment>
<keyword evidence="3 5" id="KW-1133">Transmembrane helix</keyword>
<feature type="transmembrane region" description="Helical" evidence="5">
    <location>
        <begin position="145"/>
        <end position="165"/>
    </location>
</feature>
<feature type="transmembrane region" description="Helical" evidence="5">
    <location>
        <begin position="418"/>
        <end position="438"/>
    </location>
</feature>
<organism evidence="7">
    <name type="scientific">freshwater metagenome</name>
    <dbReference type="NCBI Taxonomy" id="449393"/>
    <lineage>
        <taxon>unclassified sequences</taxon>
        <taxon>metagenomes</taxon>
        <taxon>ecological metagenomes</taxon>
    </lineage>
</organism>